<proteinExistence type="predicted"/>
<reference evidence="1 2" key="2">
    <citation type="journal article" date="2022" name="Mol. Ecol. Resour.">
        <title>The genomes of chicory, endive, great burdock and yacon provide insights into Asteraceae paleo-polyploidization history and plant inulin production.</title>
        <authorList>
            <person name="Fan W."/>
            <person name="Wang S."/>
            <person name="Wang H."/>
            <person name="Wang A."/>
            <person name="Jiang F."/>
            <person name="Liu H."/>
            <person name="Zhao H."/>
            <person name="Xu D."/>
            <person name="Zhang Y."/>
        </authorList>
    </citation>
    <scope>NUCLEOTIDE SEQUENCE [LARGE SCALE GENOMIC DNA]</scope>
    <source>
        <strain evidence="2">cv. Punajuju</strain>
        <tissue evidence="1">Leaves</tissue>
    </source>
</reference>
<evidence type="ECO:0000313" key="1">
    <source>
        <dbReference type="EMBL" id="KAI3740872.1"/>
    </source>
</evidence>
<reference evidence="2" key="1">
    <citation type="journal article" date="2022" name="Mol. Ecol. Resour.">
        <title>The genomes of chicory, endive, great burdock and yacon provide insights into Asteraceae palaeo-polyploidization history and plant inulin production.</title>
        <authorList>
            <person name="Fan W."/>
            <person name="Wang S."/>
            <person name="Wang H."/>
            <person name="Wang A."/>
            <person name="Jiang F."/>
            <person name="Liu H."/>
            <person name="Zhao H."/>
            <person name="Xu D."/>
            <person name="Zhang Y."/>
        </authorList>
    </citation>
    <scope>NUCLEOTIDE SEQUENCE [LARGE SCALE GENOMIC DNA]</scope>
    <source>
        <strain evidence="2">cv. Punajuju</strain>
    </source>
</reference>
<keyword evidence="2" id="KW-1185">Reference proteome</keyword>
<organism evidence="1 2">
    <name type="scientific">Cichorium intybus</name>
    <name type="common">Chicory</name>
    <dbReference type="NCBI Taxonomy" id="13427"/>
    <lineage>
        <taxon>Eukaryota</taxon>
        <taxon>Viridiplantae</taxon>
        <taxon>Streptophyta</taxon>
        <taxon>Embryophyta</taxon>
        <taxon>Tracheophyta</taxon>
        <taxon>Spermatophyta</taxon>
        <taxon>Magnoliopsida</taxon>
        <taxon>eudicotyledons</taxon>
        <taxon>Gunneridae</taxon>
        <taxon>Pentapetalae</taxon>
        <taxon>asterids</taxon>
        <taxon>campanulids</taxon>
        <taxon>Asterales</taxon>
        <taxon>Asteraceae</taxon>
        <taxon>Cichorioideae</taxon>
        <taxon>Cichorieae</taxon>
        <taxon>Cichoriinae</taxon>
        <taxon>Cichorium</taxon>
    </lineage>
</organism>
<comment type="caution">
    <text evidence="1">The sequence shown here is derived from an EMBL/GenBank/DDBJ whole genome shotgun (WGS) entry which is preliminary data.</text>
</comment>
<accession>A0ACB9D2P4</accession>
<gene>
    <name evidence="1" type="ORF">L2E82_31347</name>
</gene>
<dbReference type="EMBL" id="CM042013">
    <property type="protein sequence ID" value="KAI3740872.1"/>
    <property type="molecule type" value="Genomic_DNA"/>
</dbReference>
<dbReference type="Proteomes" id="UP001055811">
    <property type="component" value="Linkage Group LG05"/>
</dbReference>
<name>A0ACB9D2P4_CICIN</name>
<evidence type="ECO:0000313" key="2">
    <source>
        <dbReference type="Proteomes" id="UP001055811"/>
    </source>
</evidence>
<sequence>MGEKLRTLLKEVGSKLDNPHANKDALIKLLKQAASSLCEMDQSPSKEVLESMQPFINAIVKPELLKHHDKEVKLLVATCTCEITRVTAPDAPYDDDVLKDIFRLIVSTFSGLRDIKSPSFGRRVTILETVAKYRSCIVMLDLGCDDLVNEMFRTFFAVASDEHSETVLTSMKTIMVVLLEESEDINNDLLFVILSVLGRDKKAITMAARRLAMNVMAQCAGKLEPGIKQFILKSMSGEGNSVISQIDYHEIIYNIYRSAPQALVGIVPYITGELLTDKIDMRLKVVKLVGDLFCLPESTIPETFQPIFLEFLRRLTDRVVEVRMSVLEHVKLCMLSNPFRPESPQLIAALCDRLLDYDENIRQKVVAVVSDITCHELSSIPSKTIKLVAERLRDKSLPVKKYTMERLSDIYRTWCLKHTVSDDYDWIPGRILRCFFDKDLRSDTVEYILCVSLFPPEFSVRDKVKTWVKLISKFDKVEVKALEKILEQKQRLQLELQKYLSLRQMYKDGGGLELQKKVALLFRFMSHCFTDPIKAETDFMLLHQLKDANIWKIFTTLLDPNTNSLQTWKSREELLKIVGQKHPLYGILSSLSMKCSYILFNKDYVKDIFLEVDLHKSSGNKLLAQSCMNLLVILASFRPSLLSGTEKDLIHLLEDDNEAVKEGVLHVLAKAGGAIRDKLGESSSTIDLILERICVEGSRRQAKYAVHALAAITKDDGLKSLSVLYKRLVDMLEKKTHLPSVLQSLGCIAQTAMPVFETQESRIQGFIKKDILQCSEKTKDETNESWNHRSELCSWKIFGIKTLVKSYLPVKDAHLRVGISGLIKDLQNILSIGEISKDIESSCVDKAHLKLASAKAILRLSKHWDKKIPIDVFYLTLTTSQAGFPQVRKLFLMKVHQYIKDRILDPKFACAFLLNLGSQEHKSEDNDNLSDIIQMCQQGKARQVSVQNDGNSSVVHTTGYILPFLIHALAHHPLFPNLDECKDLKAYEPIYRKLYLFLSMLALGDEEGKPGKSMKKEEVIIVISILQSIRSSEDAVDTKMSKNSYAICDLCFSIIKILAQNQEDLQGPFPHVPLLQFLYKPREKKQEKEKKEDQKEEKENEKEKKEENDKEKEKKEEKEKENEKKEEKEKEEVQNDVTEGHTWLSDASVLAHFESLNMEANDSVDSKIMDDDNDDILKDIEEDGKEVPLGTMLKRLKAKGAKEKKESETVAAENNNNNNNDNDNDNNNNVDVLGMVKEINLDNPNEKTKFGDEIIKVDEKQKRKRLKPHESVNVFVPKRQKSSSKGLSAFDNIKMSDDENHNILKNKDSFEDRIESTEIDKSHVQIQEHGNIDESDPEKPKKTTEMDGNNQKSNSVKKRKRKSIAGLAKCTSKEKEIHTTDLIGKRIEVWWPMDKAFYEGLVKSYDHQKKKHVVLYNDGEVEVLRLDKEKWKLLETSKPTKRNKLSKSSNPKRGFSKKKIKVPDNSKKFKDLADMDDRSPSSMVRGKRTPRKNRKRSLKGVFQRFPKSFKLETKDDHDHDHDDGDDDDDDHEHATFSKVDNLDTEEEASDREEDEEKQSPTSPMENSGLRSNEEEDDGGSQPEDDRKSLDSGDAEFSDDVPLGVWKSKVRKADESKEV</sequence>
<protein>
    <submittedName>
        <fullName evidence="1">Uncharacterized protein</fullName>
    </submittedName>
</protein>